<keyword evidence="6" id="KW-0969">Cilium</keyword>
<evidence type="ECO:0000256" key="5">
    <source>
        <dbReference type="SAM" id="MobiDB-lite"/>
    </source>
</evidence>
<proteinExistence type="inferred from homology"/>
<dbReference type="RefSeq" id="WP_282220572.1">
    <property type="nucleotide sequence ID" value="NZ_CP118246.1"/>
</dbReference>
<evidence type="ECO:0000256" key="3">
    <source>
        <dbReference type="ARBA" id="ARBA00022795"/>
    </source>
</evidence>
<reference evidence="6 7" key="1">
    <citation type="submission" date="2023-02" db="EMBL/GenBank/DDBJ databases">
        <title>Devosia algicola sp. nov., isolated from the phycosphere of marine algae.</title>
        <authorList>
            <person name="Kim J.M."/>
            <person name="Lee J.K."/>
            <person name="Choi B.J."/>
            <person name="Bayburt H."/>
            <person name="Jeon C.O."/>
        </authorList>
    </citation>
    <scope>NUCLEOTIDE SEQUENCE [LARGE SCALE GENOMIC DNA]</scope>
    <source>
        <strain evidence="6 7">G20-9</strain>
    </source>
</reference>
<sequence length="74" mass="7810">MAISGVSNTTSVNSSSSLAGSSAGLADNFDTFLNILTTQLKNQNPLDPMDTNAFTQQLVQFSGVEQQAQDQQVS</sequence>
<comment type="function">
    <text evidence="4">Required for flagellar hook formation. May act as a scaffolding protein.</text>
</comment>
<accession>A0ABY7YS67</accession>
<evidence type="ECO:0000256" key="4">
    <source>
        <dbReference type="ARBA" id="ARBA00024746"/>
    </source>
</evidence>
<keyword evidence="3" id="KW-1005">Bacterial flagellum biogenesis</keyword>
<keyword evidence="7" id="KW-1185">Reference proteome</keyword>
<protein>
    <recommendedName>
        <fullName evidence="2">Basal-body rod modification protein FlgD</fullName>
    </recommendedName>
</protein>
<gene>
    <name evidence="6" type="ORF">PSQ19_09455</name>
</gene>
<keyword evidence="6" id="KW-0282">Flagellum</keyword>
<evidence type="ECO:0000256" key="1">
    <source>
        <dbReference type="ARBA" id="ARBA00010577"/>
    </source>
</evidence>
<evidence type="ECO:0000313" key="6">
    <source>
        <dbReference type="EMBL" id="WDR04188.1"/>
    </source>
</evidence>
<evidence type="ECO:0000256" key="2">
    <source>
        <dbReference type="ARBA" id="ARBA00016013"/>
    </source>
</evidence>
<feature type="region of interest" description="Disordered" evidence="5">
    <location>
        <begin position="1"/>
        <end position="21"/>
    </location>
</feature>
<organism evidence="6 7">
    <name type="scientific">Devosia algicola</name>
    <dbReference type="NCBI Taxonomy" id="3026418"/>
    <lineage>
        <taxon>Bacteria</taxon>
        <taxon>Pseudomonadati</taxon>
        <taxon>Pseudomonadota</taxon>
        <taxon>Alphaproteobacteria</taxon>
        <taxon>Hyphomicrobiales</taxon>
        <taxon>Devosiaceae</taxon>
        <taxon>Devosia</taxon>
    </lineage>
</organism>
<dbReference type="EMBL" id="CP118246">
    <property type="protein sequence ID" value="WDR04188.1"/>
    <property type="molecule type" value="Genomic_DNA"/>
</dbReference>
<dbReference type="Proteomes" id="UP001220530">
    <property type="component" value="Chromosome"/>
</dbReference>
<evidence type="ECO:0000313" key="7">
    <source>
        <dbReference type="Proteomes" id="UP001220530"/>
    </source>
</evidence>
<dbReference type="Pfam" id="PF03963">
    <property type="entry name" value="FlgD"/>
    <property type="match status" value="1"/>
</dbReference>
<comment type="similarity">
    <text evidence="1">Belongs to the FlgD family.</text>
</comment>
<keyword evidence="6" id="KW-0966">Cell projection</keyword>
<dbReference type="InterPro" id="IPR005648">
    <property type="entry name" value="FlgD"/>
</dbReference>
<name>A0ABY7YS67_9HYPH</name>